<dbReference type="RefSeq" id="WP_138851784.1">
    <property type="nucleotide sequence ID" value="NZ_CP040710.1"/>
</dbReference>
<dbReference type="PROSITE" id="PS50042">
    <property type="entry name" value="CNMP_BINDING_3"/>
    <property type="match status" value="1"/>
</dbReference>
<evidence type="ECO:0000259" key="1">
    <source>
        <dbReference type="PROSITE" id="PS50042"/>
    </source>
</evidence>
<dbReference type="InterPro" id="IPR000595">
    <property type="entry name" value="cNMP-bd_dom"/>
</dbReference>
<dbReference type="Proteomes" id="UP000310017">
    <property type="component" value="Chromosome"/>
</dbReference>
<gene>
    <name evidence="2" type="ORF">FGM00_04650</name>
</gene>
<dbReference type="AlphaFoldDB" id="A0A5B7SMR7"/>
<proteinExistence type="predicted"/>
<dbReference type="SUPFAM" id="SSF51206">
    <property type="entry name" value="cAMP-binding domain-like"/>
    <property type="match status" value="1"/>
</dbReference>
<accession>A0A5B7SMR7</accession>
<protein>
    <submittedName>
        <fullName evidence="2">Crp/Fnr family transcriptional regulator</fullName>
    </submittedName>
</protein>
<dbReference type="SMART" id="SM00100">
    <property type="entry name" value="cNMP"/>
    <property type="match status" value="1"/>
</dbReference>
<dbReference type="CDD" id="cd00038">
    <property type="entry name" value="CAP_ED"/>
    <property type="match status" value="1"/>
</dbReference>
<evidence type="ECO:0000313" key="3">
    <source>
        <dbReference type="Proteomes" id="UP000310017"/>
    </source>
</evidence>
<dbReference type="Gene3D" id="2.60.120.10">
    <property type="entry name" value="Jelly Rolls"/>
    <property type="match status" value="1"/>
</dbReference>
<sequence length="191" mass="22292">MKAESQILRNTLNQFNILTDDEFEQFLNVTDLQQFKKKEYLLRQGNYHSGLFFVIEGVVGLYELMNDKEVYLDFFLTTSFATDLESLTSQTVARKNLVALDDCKTFFLSRKELLKLYDVSPAYERLGRKMLEHIVTQQRKLTSVIKTLSPKEQYEYIENNRPELLQMVSLSHLASYLGLARETLSRIRAKG</sequence>
<dbReference type="EMBL" id="CP040710">
    <property type="protein sequence ID" value="QCW99431.1"/>
    <property type="molecule type" value="Genomic_DNA"/>
</dbReference>
<organism evidence="2 3">
    <name type="scientific">Aggregatimonas sangjinii</name>
    <dbReference type="NCBI Taxonomy" id="2583587"/>
    <lineage>
        <taxon>Bacteria</taxon>
        <taxon>Pseudomonadati</taxon>
        <taxon>Bacteroidota</taxon>
        <taxon>Flavobacteriia</taxon>
        <taxon>Flavobacteriales</taxon>
        <taxon>Flavobacteriaceae</taxon>
        <taxon>Aggregatimonas</taxon>
    </lineage>
</organism>
<dbReference type="InterPro" id="IPR014710">
    <property type="entry name" value="RmlC-like_jellyroll"/>
</dbReference>
<dbReference type="KEGG" id="asag:FGM00_04650"/>
<dbReference type="InterPro" id="IPR018490">
    <property type="entry name" value="cNMP-bd_dom_sf"/>
</dbReference>
<keyword evidence="3" id="KW-1185">Reference proteome</keyword>
<feature type="domain" description="Cyclic nucleotide-binding" evidence="1">
    <location>
        <begin position="14"/>
        <end position="116"/>
    </location>
</feature>
<evidence type="ECO:0000313" key="2">
    <source>
        <dbReference type="EMBL" id="QCW99431.1"/>
    </source>
</evidence>
<dbReference type="OrthoDB" id="758145at2"/>
<name>A0A5B7SMR7_9FLAO</name>
<reference evidence="2 3" key="1">
    <citation type="submission" date="2019-05" db="EMBL/GenBank/DDBJ databases">
        <title>Genome sequencing of F202Z8.</title>
        <authorList>
            <person name="Kwon Y.M."/>
        </authorList>
    </citation>
    <scope>NUCLEOTIDE SEQUENCE [LARGE SCALE GENOMIC DNA]</scope>
    <source>
        <strain evidence="2 3">F202Z8</strain>
    </source>
</reference>
<dbReference type="Pfam" id="PF00027">
    <property type="entry name" value="cNMP_binding"/>
    <property type="match status" value="1"/>
</dbReference>